<dbReference type="InterPro" id="IPR036514">
    <property type="entry name" value="SGNH_hydro_sf"/>
</dbReference>
<dbReference type="Pfam" id="PF13472">
    <property type="entry name" value="Lipase_GDSL_2"/>
    <property type="match status" value="1"/>
</dbReference>
<dbReference type="Proteomes" id="UP000774283">
    <property type="component" value="Unassembled WGS sequence"/>
</dbReference>
<feature type="domain" description="SGNH hydrolase-type esterase" evidence="2">
    <location>
        <begin position="26"/>
        <end position="201"/>
    </location>
</feature>
<accession>A0A9X5FDM8</accession>
<dbReference type="SUPFAM" id="SSF52266">
    <property type="entry name" value="SGNH hydrolase"/>
    <property type="match status" value="1"/>
</dbReference>
<evidence type="ECO:0000256" key="1">
    <source>
        <dbReference type="SAM" id="MobiDB-lite"/>
    </source>
</evidence>
<dbReference type="GO" id="GO:0016787">
    <property type="term" value="F:hydrolase activity"/>
    <property type="evidence" value="ECO:0007669"/>
    <property type="project" value="UniProtKB-KW"/>
</dbReference>
<dbReference type="InterPro" id="IPR053140">
    <property type="entry name" value="GDSL_Rv0518-like"/>
</dbReference>
<feature type="region of interest" description="Disordered" evidence="1">
    <location>
        <begin position="254"/>
        <end position="278"/>
    </location>
</feature>
<dbReference type="EMBL" id="JAAXOW010000006">
    <property type="protein sequence ID" value="NKX94198.1"/>
    <property type="molecule type" value="Genomic_DNA"/>
</dbReference>
<protein>
    <submittedName>
        <fullName evidence="3">SGNH/GDSL hydrolase family protein</fullName>
    </submittedName>
</protein>
<sequence>MTAADSARPVPAHESAPTPRWRRYVAVGDSFTEGLWDPTPGDEDRCRGWADRLAEILDARRGGDLEYANLAVRGRLLRPILTEQVPAALRSEPDLVSVIGGGNDVLRPGSDVDLLADRLESTVARIRETGADVLISTGVDTAESPVIKLTRSKTAIFNSHIWSIARRHDAYVLDLWGMRFLKDWRMWSEDRIHLTPEGHRRMAQGALEALGLVPDDPEWDTPLPPPDAAAWADRVRQNAQWVREHAYPWVQRRVRHQSSGDSRVAKQPVPGAVRRSQD</sequence>
<evidence type="ECO:0000313" key="3">
    <source>
        <dbReference type="EMBL" id="NKX94198.1"/>
    </source>
</evidence>
<keyword evidence="4" id="KW-1185">Reference proteome</keyword>
<reference evidence="3 4" key="1">
    <citation type="submission" date="2020-04" db="EMBL/GenBank/DDBJ databases">
        <title>MicrobeNet Type strains.</title>
        <authorList>
            <person name="Nicholson A.C."/>
        </authorList>
    </citation>
    <scope>NUCLEOTIDE SEQUENCE [LARGE SCALE GENOMIC DNA]</scope>
    <source>
        <strain evidence="3 4">ATCC BAA-789</strain>
    </source>
</reference>
<dbReference type="CDD" id="cd01832">
    <property type="entry name" value="SGNH_hydrolase_like_1"/>
    <property type="match status" value="1"/>
</dbReference>
<comment type="caution">
    <text evidence="3">The sequence shown here is derived from an EMBL/GenBank/DDBJ whole genome shotgun (WGS) entry which is preliminary data.</text>
</comment>
<dbReference type="PANTHER" id="PTHR43784:SF2">
    <property type="entry name" value="GDSL-LIKE LIPASE_ACYLHYDROLASE, PUTATIVE (AFU_ORTHOLOGUE AFUA_2G00820)-RELATED"/>
    <property type="match status" value="1"/>
</dbReference>
<evidence type="ECO:0000259" key="2">
    <source>
        <dbReference type="Pfam" id="PF13472"/>
    </source>
</evidence>
<name>A0A9X5FDM8_9MICO</name>
<dbReference type="RefSeq" id="WP_168448270.1">
    <property type="nucleotide sequence ID" value="NZ_JAAXOW010000006.1"/>
</dbReference>
<proteinExistence type="predicted"/>
<gene>
    <name evidence="3" type="ORF">HF995_13125</name>
</gene>
<dbReference type="AlphaFoldDB" id="A0A9X5FDM8"/>
<dbReference type="InterPro" id="IPR013830">
    <property type="entry name" value="SGNH_hydro"/>
</dbReference>
<dbReference type="PANTHER" id="PTHR43784">
    <property type="entry name" value="GDSL-LIKE LIPASE/ACYLHYDROLASE, PUTATIVE (AFU_ORTHOLOGUE AFUA_2G00820)-RELATED"/>
    <property type="match status" value="1"/>
</dbReference>
<keyword evidence="3" id="KW-0378">Hydrolase</keyword>
<dbReference type="Gene3D" id="3.40.50.1110">
    <property type="entry name" value="SGNH hydrolase"/>
    <property type="match status" value="1"/>
</dbReference>
<organism evidence="3 4">
    <name type="scientific">Sanguibacter hominis ATCC BAA-789</name>
    <dbReference type="NCBI Taxonomy" id="1312740"/>
    <lineage>
        <taxon>Bacteria</taxon>
        <taxon>Bacillati</taxon>
        <taxon>Actinomycetota</taxon>
        <taxon>Actinomycetes</taxon>
        <taxon>Micrococcales</taxon>
        <taxon>Sanguibacteraceae</taxon>
        <taxon>Sanguibacter</taxon>
    </lineage>
</organism>
<evidence type="ECO:0000313" key="4">
    <source>
        <dbReference type="Proteomes" id="UP000774283"/>
    </source>
</evidence>